<keyword evidence="2" id="KW-0472">Membrane</keyword>
<evidence type="ECO:0000256" key="1">
    <source>
        <dbReference type="SAM" id="Coils"/>
    </source>
</evidence>
<dbReference type="EMBL" id="CP000718">
    <property type="protein sequence ID" value="ABS45582.1"/>
    <property type="molecule type" value="Genomic_DNA"/>
</dbReference>
<dbReference type="AlphaFoldDB" id="A0A0U1QT73"/>
<dbReference type="HOGENOM" id="CLU_048884_0_0_6"/>
<evidence type="ECO:0000313" key="4">
    <source>
        <dbReference type="Proteomes" id="UP000002412"/>
    </source>
</evidence>
<dbReference type="RefSeq" id="WP_011988426.1">
    <property type="nucleotide sequence ID" value="NC_009704.1"/>
</dbReference>
<keyword evidence="1" id="KW-0175">Coiled coil</keyword>
<geneLocation type="plasmid" evidence="4">
    <name>plasmid_59kb</name>
</geneLocation>
<evidence type="ECO:0000313" key="3">
    <source>
        <dbReference type="EMBL" id="ABS45582.1"/>
    </source>
</evidence>
<protein>
    <submittedName>
        <fullName evidence="3">Putative type IV secretion system protein PilO2</fullName>
    </submittedName>
</protein>
<feature type="transmembrane region" description="Helical" evidence="2">
    <location>
        <begin position="192"/>
        <end position="213"/>
    </location>
</feature>
<proteinExistence type="predicted"/>
<gene>
    <name evidence="3" type="ordered locus">YpsIP31758_A0061</name>
</gene>
<keyword evidence="2" id="KW-0812">Transmembrane</keyword>
<dbReference type="Pfam" id="PF06864">
    <property type="entry name" value="PAP_PilO"/>
    <property type="match status" value="1"/>
</dbReference>
<dbReference type="InterPro" id="IPR009663">
    <property type="entry name" value="PAP_PilO"/>
</dbReference>
<sequence length="444" mass="50491">MATETKERKKIRVVTYNNKQFVVGLEWRSITGGRNFMKEVKRIGKEEKLDVVAIRQTESVQAGFAPQTDIPLKGKYSFSISLVSLLPGRWIGVFPVAPDDASNNEYIIIATSDGIIFPATDKIIMEDEVEQEVNDLKSRLSLGEGKVEIYGDAKKFFWVTSEISLSEILAAKNLKKEYKLKLLTWGLTKKQIYFFIALFIAALFALYLVNVYLEAKAEEERLERVEARKKAEKINEEARYKASLDSLKHPWVTQASIQNFIKTCDSKLPEIPLSLAGRKPVTLDCSHNSMDVLYERLDGSSVGSTEFKEKVEQLFNTTPSFNMKQPSIVGFSLALDNKPDGDDPVASMSEQLNKFVTLLQRNNIEFTLTDAPSPEKKFDGQGVELPLPDWREIYFSYDSMYPPRDIFKQNNLSGMRVTNIIYVINNDTSEILYKVKGVIYYGKK</sequence>
<name>A0A0U1QT73_YERP3</name>
<reference evidence="3 4" key="1">
    <citation type="journal article" date="2007" name="PLoS Genet.">
        <title>The complete genome sequence of Yersinia pseudotuberculosis IP31758, the causative agent of Far East scarlet-like fever.</title>
        <authorList>
            <person name="Eppinger M."/>
            <person name="Rosovitz M.J."/>
            <person name="Fricke W.F."/>
            <person name="Rasko D.A."/>
            <person name="Kokorina G."/>
            <person name="Fayolle C."/>
            <person name="Lindler L.E."/>
            <person name="Carniel E."/>
            <person name="Ravel J."/>
        </authorList>
    </citation>
    <scope>NUCLEOTIDE SEQUENCE [LARGE SCALE GENOMIC DNA]</scope>
    <source>
        <strain evidence="3 4">IP 31758</strain>
        <plasmid evidence="4">Plasmid plasmid_59kb</plasmid>
    </source>
</reference>
<keyword evidence="2" id="KW-1133">Transmembrane helix</keyword>
<dbReference type="KEGG" id="ypi:YpsIP31758_A0061"/>
<evidence type="ECO:0000256" key="2">
    <source>
        <dbReference type="SAM" id="Phobius"/>
    </source>
</evidence>
<accession>A0A0U1QT73</accession>
<dbReference type="Proteomes" id="UP000002412">
    <property type="component" value="Plasmid p_59kb"/>
</dbReference>
<organism evidence="3 4">
    <name type="scientific">Yersinia pseudotuberculosis serotype O:1b (strain IP 31758)</name>
    <dbReference type="NCBI Taxonomy" id="349747"/>
    <lineage>
        <taxon>Bacteria</taxon>
        <taxon>Pseudomonadati</taxon>
        <taxon>Pseudomonadota</taxon>
        <taxon>Gammaproteobacteria</taxon>
        <taxon>Enterobacterales</taxon>
        <taxon>Yersiniaceae</taxon>
        <taxon>Yersinia</taxon>
    </lineage>
</organism>
<feature type="coiled-coil region" evidence="1">
    <location>
        <begin position="208"/>
        <end position="237"/>
    </location>
</feature>
<keyword evidence="3" id="KW-0614">Plasmid</keyword>